<keyword evidence="6" id="KW-1185">Reference proteome</keyword>
<dbReference type="GO" id="GO:0016787">
    <property type="term" value="F:hydrolase activity"/>
    <property type="evidence" value="ECO:0007669"/>
    <property type="project" value="InterPro"/>
</dbReference>
<comment type="caution">
    <text evidence="4">The sequence shown here is derived from an EMBL/GenBank/DDBJ whole genome shotgun (WGS) entry which is preliminary data.</text>
</comment>
<dbReference type="Proteomes" id="UP000198940">
    <property type="component" value="Unassembled WGS sequence"/>
</dbReference>
<evidence type="ECO:0000313" key="5">
    <source>
        <dbReference type="Proteomes" id="UP000184031"/>
    </source>
</evidence>
<protein>
    <recommendedName>
        <fullName evidence="2">3-keto-alpha-glucoside-1,2-lyase/3-keto-2-hydroxy-glucal hydratase domain-containing protein</fullName>
    </recommendedName>
</protein>
<dbReference type="EMBL" id="FOKU01000016">
    <property type="protein sequence ID" value="SFC63602.1"/>
    <property type="molecule type" value="Genomic_DNA"/>
</dbReference>
<reference evidence="4 5" key="1">
    <citation type="submission" date="2016-11" db="EMBL/GenBank/DDBJ databases">
        <authorList>
            <person name="Varghese N."/>
            <person name="Submissions S."/>
        </authorList>
    </citation>
    <scope>NUCLEOTIDE SEQUENCE [LARGE SCALE GENOMIC DNA]</scope>
    <source>
        <strain evidence="4 5">CGMCC 1.12174</strain>
        <strain evidence="3 6">DSM 26351</strain>
    </source>
</reference>
<accession>A0A1M7CKN0</accession>
<dbReference type="STRING" id="1055723.SAMN05216293_4044"/>
<dbReference type="RefSeq" id="WP_072882953.1">
    <property type="nucleotide sequence ID" value="NZ_FOKU01000016.1"/>
</dbReference>
<dbReference type="InterPro" id="IPR010496">
    <property type="entry name" value="AL/BT2_dom"/>
</dbReference>
<evidence type="ECO:0000313" key="4">
    <source>
        <dbReference type="EMBL" id="SHL67838.1"/>
    </source>
</evidence>
<dbReference type="AlphaFoldDB" id="A0A1M7CKN0"/>
<dbReference type="Pfam" id="PF06439">
    <property type="entry name" value="3keto-disac_hyd"/>
    <property type="match status" value="2"/>
</dbReference>
<feature type="chain" id="PRO_5009924614" description="3-keto-alpha-glucoside-1,2-lyase/3-keto-2-hydroxy-glucal hydratase domain-containing protein" evidence="1">
    <location>
        <begin position="21"/>
        <end position="460"/>
    </location>
</feature>
<dbReference type="Proteomes" id="UP000184031">
    <property type="component" value="Unassembled WGS sequence"/>
</dbReference>
<feature type="signal peptide" evidence="1">
    <location>
        <begin position="1"/>
        <end position="20"/>
    </location>
</feature>
<keyword evidence="1" id="KW-0732">Signal</keyword>
<gene>
    <name evidence="3" type="ORF">SAMN04487891_1168</name>
    <name evidence="4" type="ORF">SAMN05216293_4044</name>
</gene>
<evidence type="ECO:0000313" key="6">
    <source>
        <dbReference type="Proteomes" id="UP000198940"/>
    </source>
</evidence>
<organism evidence="4 5">
    <name type="scientific">Flagellimonas taeanensis</name>
    <dbReference type="NCBI Taxonomy" id="1005926"/>
    <lineage>
        <taxon>Bacteria</taxon>
        <taxon>Pseudomonadati</taxon>
        <taxon>Bacteroidota</taxon>
        <taxon>Flavobacteriia</taxon>
        <taxon>Flavobacteriales</taxon>
        <taxon>Flavobacteriaceae</taxon>
        <taxon>Flagellimonas</taxon>
    </lineage>
</organism>
<evidence type="ECO:0000313" key="3">
    <source>
        <dbReference type="EMBL" id="SFC63602.1"/>
    </source>
</evidence>
<evidence type="ECO:0000259" key="2">
    <source>
        <dbReference type="Pfam" id="PF06439"/>
    </source>
</evidence>
<sequence>MAHRKNKVMYLALTLFLAWACEESPKDDTPWIDLFDGSALEGWTQKGGNARYEVKEGAIVGSTVHDTPNSFLTTDKMYDDFILELDYKVDSTMNSGIQIRSNSFPYYQNGRVHGYQIEIDPSDRAWSAGIYDEGRRGWLVTLEDNPEAQKAFKQNDWNHYRIEAIGDTLKTWINGVPAAHLIDDKTSNGFIALQVHSIGKDQKEGTEIAWRNIKILTDSISKYTKEMPLAPVVTRNQLTIDEAKNGWKLLWDGKTTNGWRGARLDSFPDKGWIMEDGVLTVLSSGGEESAAGGDIVTTDLYADFELKVDFKLTEGANSGIKYYVNTDLNKGPGSSIGLEYQILDDERHPDAKLGNHEGSRTLASLYDLIKADPNKPANPIGEWNTAHIISKDNHVEHWLNGMKVLEYERGSDDFKKLVSESKYVVWPNFGEAPQGPILLQDHGDKVSFKNIKVKSINKEQ</sequence>
<dbReference type="Gene3D" id="2.60.120.560">
    <property type="entry name" value="Exo-inulinase, domain 1"/>
    <property type="match status" value="2"/>
</dbReference>
<proteinExistence type="predicted"/>
<feature type="domain" description="3-keto-alpha-glucoside-1,2-lyase/3-keto-2-hydroxy-glucal hydratase" evidence="2">
    <location>
        <begin position="246"/>
        <end position="454"/>
    </location>
</feature>
<dbReference type="EMBL" id="FRAT01000014">
    <property type="protein sequence ID" value="SHL67838.1"/>
    <property type="molecule type" value="Genomic_DNA"/>
</dbReference>
<name>A0A1M7CKN0_9FLAO</name>
<feature type="domain" description="3-keto-alpha-glucoside-1,2-lyase/3-keto-2-hydroxy-glucal hydratase" evidence="2">
    <location>
        <begin position="31"/>
        <end position="215"/>
    </location>
</feature>
<evidence type="ECO:0000256" key="1">
    <source>
        <dbReference type="SAM" id="SignalP"/>
    </source>
</evidence>